<dbReference type="EMBL" id="LDAU01000110">
    <property type="protein sequence ID" value="KRX05036.1"/>
    <property type="molecule type" value="Genomic_DNA"/>
</dbReference>
<proteinExistence type="predicted"/>
<accession>A0A0V0QS32</accession>
<organism evidence="1 2">
    <name type="scientific">Pseudocohnilembus persalinus</name>
    <name type="common">Ciliate</name>
    <dbReference type="NCBI Taxonomy" id="266149"/>
    <lineage>
        <taxon>Eukaryota</taxon>
        <taxon>Sar</taxon>
        <taxon>Alveolata</taxon>
        <taxon>Ciliophora</taxon>
        <taxon>Intramacronucleata</taxon>
        <taxon>Oligohymenophorea</taxon>
        <taxon>Scuticociliatia</taxon>
        <taxon>Philasterida</taxon>
        <taxon>Pseudocohnilembidae</taxon>
        <taxon>Pseudocohnilembus</taxon>
    </lineage>
</organism>
<name>A0A0V0QS32_PSEPJ</name>
<protein>
    <submittedName>
        <fullName evidence="1">Uncharacterized protein</fullName>
    </submittedName>
</protein>
<dbReference type="Proteomes" id="UP000054937">
    <property type="component" value="Unassembled WGS sequence"/>
</dbReference>
<reference evidence="1 2" key="1">
    <citation type="journal article" date="2015" name="Sci. Rep.">
        <title>Genome of the facultative scuticociliatosis pathogen Pseudocohnilembus persalinus provides insight into its virulence through horizontal gene transfer.</title>
        <authorList>
            <person name="Xiong J."/>
            <person name="Wang G."/>
            <person name="Cheng J."/>
            <person name="Tian M."/>
            <person name="Pan X."/>
            <person name="Warren A."/>
            <person name="Jiang C."/>
            <person name="Yuan D."/>
            <person name="Miao W."/>
        </authorList>
    </citation>
    <scope>NUCLEOTIDE SEQUENCE [LARGE SCALE GENOMIC DNA]</scope>
    <source>
        <strain evidence="1">36N120E</strain>
    </source>
</reference>
<dbReference type="InParanoid" id="A0A0V0QS32"/>
<dbReference type="AlphaFoldDB" id="A0A0V0QS32"/>
<gene>
    <name evidence="1" type="ORF">PPERSA_06670</name>
</gene>
<evidence type="ECO:0000313" key="2">
    <source>
        <dbReference type="Proteomes" id="UP000054937"/>
    </source>
</evidence>
<sequence length="264" mass="31513">MSDIGKNDLYQHKSQNKSINNFNTQDLEQKQICQNKDIKIYQKQSKVQSNVINNSQINFQTYKNQQNISNFKQLNNCFNAEQVKIQKISQNAKNYKIQESEDSSSDIGDLDEILKECENQQNLENLDKFLRHKFRIETSCHKCQLYDEDQEFYQILDKEETEKDQIIQKYKTYTINFVFEKIQSLLDSQTHIILNQQGSPIRIQSSNHSHLQESQYTTKSENQNYTLSKQKEREILNQYNDATPVERYLIKYQRLLEIQQQKTK</sequence>
<evidence type="ECO:0000313" key="1">
    <source>
        <dbReference type="EMBL" id="KRX05036.1"/>
    </source>
</evidence>
<comment type="caution">
    <text evidence="1">The sequence shown here is derived from an EMBL/GenBank/DDBJ whole genome shotgun (WGS) entry which is preliminary data.</text>
</comment>
<keyword evidence="2" id="KW-1185">Reference proteome</keyword>